<dbReference type="EMBL" id="CP123373">
    <property type="protein sequence ID" value="WHT95993.1"/>
    <property type="molecule type" value="Genomic_DNA"/>
</dbReference>
<gene>
    <name evidence="4" type="ORF">KOF27_21035</name>
    <name evidence="3" type="ORF">M0K77_004367</name>
    <name evidence="2" type="ORF">M0K77_RS21835</name>
    <name evidence="1" type="ORF">pC131_00027</name>
</gene>
<sequence>MKINDVYFNRFNVPIVSSPDPYRDSLIDDPVKIFIVVNYNWGIGHTGIVVGEGEDALLYDPSGGYSECPSRECYNNIEELRAPRSSGEFFQYPEFNWDDYLSFQLWDGPDVQIIEFVVPRVQAEKIKELIFEHGGAGWAMCSETVFYILKDSGGIFNSLDKKIFFREDPWNFREKLIDLHYPKRGGVISGAY</sequence>
<reference evidence="3" key="3">
    <citation type="submission" date="2024-02" db="EMBL/GenBank/DDBJ databases">
        <authorList>
            <consortium name="Clinical and Environmental Microbiology Branch: Whole genome sequencing antimicrobial resistance pathogens in the healthcare setting"/>
        </authorList>
    </citation>
    <scope>NUCLEOTIDE SEQUENCE</scope>
    <source>
        <strain evidence="2">2020QW-00022</strain>
    </source>
</reference>
<dbReference type="AlphaFoldDB" id="A0A1V0M789"/>
<proteinExistence type="predicted"/>
<name>A0A1V0M789_PRORE</name>
<geneLocation type="plasmid" evidence="1">
    <name>pC131</name>
</geneLocation>
<protein>
    <submittedName>
        <fullName evidence="1">Uncharacterized protein</fullName>
    </submittedName>
</protein>
<dbReference type="EMBL" id="ABEXCJ040000021">
    <property type="protein sequence ID" value="ELR5219797.1"/>
    <property type="molecule type" value="Genomic_DNA"/>
</dbReference>
<organism evidence="1">
    <name type="scientific">Providencia rettgeri</name>
    <dbReference type="NCBI Taxonomy" id="587"/>
    <lineage>
        <taxon>Bacteria</taxon>
        <taxon>Pseudomonadati</taxon>
        <taxon>Pseudomonadota</taxon>
        <taxon>Gammaproteobacteria</taxon>
        <taxon>Enterobacterales</taxon>
        <taxon>Morganellaceae</taxon>
        <taxon>Providencia</taxon>
    </lineage>
</organism>
<dbReference type="GeneID" id="79719088"/>
<reference evidence="1" key="1">
    <citation type="submission" date="2016-08" db="EMBL/GenBank/DDBJ databases">
        <title>The complete plasmid sequence pC131 of Providencia rettgeri strain 30905.</title>
        <authorList>
            <person name="Dropa M."/>
            <person name="Ghiglione B."/>
            <person name="Matte M.H."/>
            <person name="Lincopan N."/>
            <person name="Cerdeira L."/>
        </authorList>
    </citation>
    <scope>NUCLEOTIDE SEQUENCE</scope>
    <source>
        <strain evidence="1">30905</strain>
        <plasmid evidence="1">pC131</plasmid>
    </source>
</reference>
<dbReference type="EMBL" id="KX774387">
    <property type="protein sequence ID" value="ARD70757.1"/>
    <property type="molecule type" value="Genomic_DNA"/>
</dbReference>
<dbReference type="EMBL" id="ABEXCJ050000021">
    <property type="protein sequence ID" value="EMR4591984.1"/>
    <property type="molecule type" value="Genomic_DNA"/>
</dbReference>
<dbReference type="RefSeq" id="WP_048822182.1">
    <property type="nucleotide sequence ID" value="NZ_ABEXOC020000006.1"/>
</dbReference>
<evidence type="ECO:0000313" key="5">
    <source>
        <dbReference type="Proteomes" id="UP000682358"/>
    </source>
</evidence>
<dbReference type="Proteomes" id="UP000682358">
    <property type="component" value="Plasmid p15628A_320"/>
</dbReference>
<evidence type="ECO:0000313" key="2">
    <source>
        <dbReference type="EMBL" id="ELR5219797.1"/>
    </source>
</evidence>
<geneLocation type="plasmid" evidence="4 5">
    <name>p15628A_320</name>
</geneLocation>
<keyword evidence="1" id="KW-0614">Plasmid</keyword>
<evidence type="ECO:0000313" key="1">
    <source>
        <dbReference type="EMBL" id="ARD70757.1"/>
    </source>
</evidence>
<reference evidence="4" key="2">
    <citation type="submission" date="2023-04" db="EMBL/GenBank/DDBJ databases">
        <title>Co-integrate Col3M blaNDM-1-harbouring plasmids in clinical Providencia rettgeri isolates from Argentina.</title>
        <authorList>
            <person name="de Belder D."/>
            <person name="Martino F."/>
            <person name="Tijet N."/>
            <person name="Melano R.G."/>
            <person name="Faccone D."/>
            <person name="de Mendieta J.M."/>
            <person name="Rapoport M."/>
            <person name="Albornoz E."/>
            <person name="Petroni A."/>
            <person name="Tuduri E."/>
            <person name="Derdoy L."/>
            <person name="Cogut S."/>
            <person name="Errecalde L."/>
            <person name="Pasteran F."/>
            <person name="Corso A."/>
            <person name="Gomez S.A."/>
        </authorList>
    </citation>
    <scope>NUCLEOTIDE SEQUENCE</scope>
    <source>
        <strain evidence="4">PreM15628</strain>
        <plasmid evidence="4">p15628A_320</plasmid>
    </source>
</reference>
<accession>A0A1V0M789</accession>
<evidence type="ECO:0000313" key="4">
    <source>
        <dbReference type="EMBL" id="WHT95993.1"/>
    </source>
</evidence>
<evidence type="ECO:0000313" key="3">
    <source>
        <dbReference type="EMBL" id="EMR4591984.1"/>
    </source>
</evidence>